<evidence type="ECO:0000313" key="5">
    <source>
        <dbReference type="Proteomes" id="UP000094795"/>
    </source>
</evidence>
<feature type="domain" description="Mannitol dehydrogenase C-terminal" evidence="3">
    <location>
        <begin position="298"/>
        <end position="486"/>
    </location>
</feature>
<evidence type="ECO:0000259" key="2">
    <source>
        <dbReference type="Pfam" id="PF01232"/>
    </source>
</evidence>
<dbReference type="Pfam" id="PF08125">
    <property type="entry name" value="Mannitol_dh_C"/>
    <property type="match status" value="1"/>
</dbReference>
<reference evidence="4 5" key="1">
    <citation type="submission" date="2015-12" db="EMBL/GenBank/DDBJ databases">
        <authorList>
            <person name="Shamseldin A."/>
            <person name="Moawad H."/>
            <person name="Abd El-Rahim W.M."/>
            <person name="Sadowsky M.J."/>
        </authorList>
    </citation>
    <scope>NUCLEOTIDE SEQUENCE [LARGE SCALE GENOMIC DNA]</scope>
    <source>
        <strain evidence="4 5">JC234</strain>
    </source>
</reference>
<dbReference type="Proteomes" id="UP000094795">
    <property type="component" value="Unassembled WGS sequence"/>
</dbReference>
<dbReference type="InterPro" id="IPR013118">
    <property type="entry name" value="Mannitol_DH_C"/>
</dbReference>
<comment type="caution">
    <text evidence="4">The sequence shown here is derived from an EMBL/GenBank/DDBJ whole genome shotgun (WGS) entry which is preliminary data.</text>
</comment>
<name>A0A1C1Z128_9HYPH</name>
<dbReference type="InterPro" id="IPR050988">
    <property type="entry name" value="Mannitol_DH/Oxidoreductase"/>
</dbReference>
<dbReference type="SUPFAM" id="SSF51735">
    <property type="entry name" value="NAD(P)-binding Rossmann-fold domains"/>
    <property type="match status" value="1"/>
</dbReference>
<accession>A0A1C1Z128</accession>
<dbReference type="STRING" id="1480615.AWJ14_10545"/>
<dbReference type="InterPro" id="IPR008927">
    <property type="entry name" value="6-PGluconate_DH-like_C_sf"/>
</dbReference>
<keyword evidence="1" id="KW-0560">Oxidoreductase</keyword>
<dbReference type="OrthoDB" id="271711at2"/>
<dbReference type="SUPFAM" id="SSF48179">
    <property type="entry name" value="6-phosphogluconate dehydrogenase C-terminal domain-like"/>
    <property type="match status" value="1"/>
</dbReference>
<dbReference type="PANTHER" id="PTHR43362:SF1">
    <property type="entry name" value="MANNITOL DEHYDROGENASE 2-RELATED"/>
    <property type="match status" value="1"/>
</dbReference>
<sequence>MRDTLPPDQPNHPVTAVRADTLSSLPAGVGAPTYDRTRLTPGILHVGVGNFHRAHQASYFHRLFELGEDHDWAIIGAGIMPFDRIMRDKLAPQDWLTTVVELDPEGYRANVIGSMIGFVDTDPAALCAAMQDPAIRIVSLTVTEGGYFLSAETGGFDPTHPAIVADAAQGAEPKTVFGIVIAALKARRDNGVAPFTVMSCDNLPENGHVARATVLGLARLVDSGLADWISANVAFPNSMVDCITPATGPREIDLVRREFGIEDAAPVVCEPFRQWVMEDTFPQGRPALEKVGVEFVADVAPYELMKLRLLNGGHAAIAYASGLMGHHFVHDAMADPLVAGFLDKLTHEEILPTVPEIEGVSLTDYIRVVAKRFANLALGDTIPRLCLDGSNRQPKFILPTITARLEAGQPIPGLALEVALWAHYCAGKRDDGSTIEIDDPNAARLNERALAARTDPAEFLAMPDIFGALAHNSDFVEKFSEALRRLQTTSTRAVLEAYLAG</sequence>
<evidence type="ECO:0000313" key="4">
    <source>
        <dbReference type="EMBL" id="OCW59454.1"/>
    </source>
</evidence>
<dbReference type="InterPro" id="IPR013131">
    <property type="entry name" value="Mannitol_DH_N"/>
</dbReference>
<keyword evidence="5" id="KW-1185">Reference proteome</keyword>
<dbReference type="Gene3D" id="3.40.50.720">
    <property type="entry name" value="NAD(P)-binding Rossmann-like Domain"/>
    <property type="match status" value="1"/>
</dbReference>
<dbReference type="InterPro" id="IPR000669">
    <property type="entry name" value="Mannitol_DH"/>
</dbReference>
<dbReference type="InterPro" id="IPR013328">
    <property type="entry name" value="6PGD_dom2"/>
</dbReference>
<proteinExistence type="predicted"/>
<dbReference type="RefSeq" id="WP_066174225.1">
    <property type="nucleotide sequence ID" value="NZ_LQZT01000001.1"/>
</dbReference>
<organism evidence="4 5">
    <name type="scientific">Hoeflea olei</name>
    <dbReference type="NCBI Taxonomy" id="1480615"/>
    <lineage>
        <taxon>Bacteria</taxon>
        <taxon>Pseudomonadati</taxon>
        <taxon>Pseudomonadota</taxon>
        <taxon>Alphaproteobacteria</taxon>
        <taxon>Hyphomicrobiales</taxon>
        <taxon>Rhizobiaceae</taxon>
        <taxon>Hoeflea</taxon>
    </lineage>
</organism>
<dbReference type="Pfam" id="PF01232">
    <property type="entry name" value="Mannitol_dh"/>
    <property type="match status" value="1"/>
</dbReference>
<dbReference type="AlphaFoldDB" id="A0A1C1Z128"/>
<dbReference type="PRINTS" id="PR00084">
    <property type="entry name" value="MTLDHDRGNASE"/>
</dbReference>
<dbReference type="InterPro" id="IPR036291">
    <property type="entry name" value="NAD(P)-bd_dom_sf"/>
</dbReference>
<feature type="domain" description="Mannitol dehydrogenase N-terminal" evidence="2">
    <location>
        <begin position="42"/>
        <end position="290"/>
    </location>
</feature>
<protein>
    <submittedName>
        <fullName evidence="4">Mannitol dehydrogenase</fullName>
    </submittedName>
</protein>
<evidence type="ECO:0000259" key="3">
    <source>
        <dbReference type="Pfam" id="PF08125"/>
    </source>
</evidence>
<evidence type="ECO:0000256" key="1">
    <source>
        <dbReference type="ARBA" id="ARBA00023002"/>
    </source>
</evidence>
<gene>
    <name evidence="4" type="ORF">AWJ14_10545</name>
</gene>
<dbReference type="GO" id="GO:0016616">
    <property type="term" value="F:oxidoreductase activity, acting on the CH-OH group of donors, NAD or NADP as acceptor"/>
    <property type="evidence" value="ECO:0007669"/>
    <property type="project" value="TreeGrafter"/>
</dbReference>
<dbReference type="Gene3D" id="1.10.1040.10">
    <property type="entry name" value="N-(1-d-carboxylethyl)-l-norvaline Dehydrogenase, domain 2"/>
    <property type="match status" value="1"/>
</dbReference>
<dbReference type="PANTHER" id="PTHR43362">
    <property type="entry name" value="MANNITOL DEHYDROGENASE DSF1-RELATED"/>
    <property type="match status" value="1"/>
</dbReference>
<dbReference type="EMBL" id="LQZT01000001">
    <property type="protein sequence ID" value="OCW59454.1"/>
    <property type="molecule type" value="Genomic_DNA"/>
</dbReference>